<dbReference type="OrthoDB" id="9804335at2"/>
<keyword evidence="3" id="KW-1185">Reference proteome</keyword>
<dbReference type="Pfam" id="PF00535">
    <property type="entry name" value="Glycos_transf_2"/>
    <property type="match status" value="1"/>
</dbReference>
<dbReference type="PANTHER" id="PTHR48090:SF7">
    <property type="entry name" value="RFBJ PROTEIN"/>
    <property type="match status" value="1"/>
</dbReference>
<dbReference type="InterPro" id="IPR029044">
    <property type="entry name" value="Nucleotide-diphossugar_trans"/>
</dbReference>
<dbReference type="STRING" id="320771.Cflav_PD3978"/>
<organism evidence="2 3">
    <name type="scientific">Pedosphaera parvula (strain Ellin514)</name>
    <dbReference type="NCBI Taxonomy" id="320771"/>
    <lineage>
        <taxon>Bacteria</taxon>
        <taxon>Pseudomonadati</taxon>
        <taxon>Verrucomicrobiota</taxon>
        <taxon>Pedosphaerae</taxon>
        <taxon>Pedosphaerales</taxon>
        <taxon>Pedosphaeraceae</taxon>
        <taxon>Pedosphaera</taxon>
    </lineage>
</organism>
<dbReference type="SUPFAM" id="SSF53448">
    <property type="entry name" value="Nucleotide-diphospho-sugar transferases"/>
    <property type="match status" value="1"/>
</dbReference>
<dbReference type="AlphaFoldDB" id="B9XG99"/>
<protein>
    <submittedName>
        <fullName evidence="2">Glycosyl transferase family 2</fullName>
    </submittedName>
</protein>
<name>B9XG99_PEDPL</name>
<dbReference type="Gene3D" id="3.90.550.10">
    <property type="entry name" value="Spore Coat Polysaccharide Biosynthesis Protein SpsA, Chain A"/>
    <property type="match status" value="1"/>
</dbReference>
<proteinExistence type="predicted"/>
<dbReference type="RefSeq" id="WP_007414845.1">
    <property type="nucleotide sequence ID" value="NZ_ABOX02000011.1"/>
</dbReference>
<comment type="caution">
    <text evidence="2">The sequence shown here is derived from an EMBL/GenBank/DDBJ whole genome shotgun (WGS) entry which is preliminary data.</text>
</comment>
<dbReference type="GO" id="GO:0016740">
    <property type="term" value="F:transferase activity"/>
    <property type="evidence" value="ECO:0007669"/>
    <property type="project" value="UniProtKB-KW"/>
</dbReference>
<dbReference type="InterPro" id="IPR050256">
    <property type="entry name" value="Glycosyltransferase_2"/>
</dbReference>
<dbReference type="PANTHER" id="PTHR48090">
    <property type="entry name" value="UNDECAPRENYL-PHOSPHATE 4-DEOXY-4-FORMAMIDO-L-ARABINOSE TRANSFERASE-RELATED"/>
    <property type="match status" value="1"/>
</dbReference>
<evidence type="ECO:0000259" key="1">
    <source>
        <dbReference type="Pfam" id="PF00535"/>
    </source>
</evidence>
<evidence type="ECO:0000313" key="2">
    <source>
        <dbReference type="EMBL" id="EEF61261.1"/>
    </source>
</evidence>
<sequence>MNWPVECIVIIPCLNEGATISGLVEQVKRVLPHIVVVDDGSNDDTAQNARNAGAQVIRHERTLGKGAALQTGTKYARQKGVGWVLTMDGDGQHAPEDVSSLLSAAEEGGADLIIGNRMADTHTMPWIRRMVNRWMSGQLSRLAGISIPDSQCGFRLMRMEPLSSLSLETSHFEIESEVLWGFIRRKLLVRFVPVRTIYKEERSKIHPVRDTIRWLRWWRHARRSIRSR</sequence>
<gene>
    <name evidence="2" type="ORF">Cflav_PD3978</name>
</gene>
<feature type="domain" description="Glycosyltransferase 2-like" evidence="1">
    <location>
        <begin position="9"/>
        <end position="163"/>
    </location>
</feature>
<keyword evidence="2" id="KW-0808">Transferase</keyword>
<dbReference type="InterPro" id="IPR001173">
    <property type="entry name" value="Glyco_trans_2-like"/>
</dbReference>
<dbReference type="EMBL" id="ABOX02000011">
    <property type="protein sequence ID" value="EEF61261.1"/>
    <property type="molecule type" value="Genomic_DNA"/>
</dbReference>
<accession>B9XG99</accession>
<evidence type="ECO:0000313" key="3">
    <source>
        <dbReference type="Proteomes" id="UP000003688"/>
    </source>
</evidence>
<dbReference type="CDD" id="cd04179">
    <property type="entry name" value="DPM_DPG-synthase_like"/>
    <property type="match status" value="1"/>
</dbReference>
<reference evidence="2 3" key="1">
    <citation type="journal article" date="2011" name="J. Bacteriol.">
        <title>Genome sequence of 'Pedosphaera parvula' Ellin514, an aerobic Verrucomicrobial isolate from pasture soil.</title>
        <authorList>
            <person name="Kant R."/>
            <person name="van Passel M.W."/>
            <person name="Sangwan P."/>
            <person name="Palva A."/>
            <person name="Lucas S."/>
            <person name="Copeland A."/>
            <person name="Lapidus A."/>
            <person name="Glavina Del Rio T."/>
            <person name="Dalin E."/>
            <person name="Tice H."/>
            <person name="Bruce D."/>
            <person name="Goodwin L."/>
            <person name="Pitluck S."/>
            <person name="Chertkov O."/>
            <person name="Larimer F.W."/>
            <person name="Land M.L."/>
            <person name="Hauser L."/>
            <person name="Brettin T.S."/>
            <person name="Detter J.C."/>
            <person name="Han S."/>
            <person name="de Vos W.M."/>
            <person name="Janssen P.H."/>
            <person name="Smidt H."/>
        </authorList>
    </citation>
    <scope>NUCLEOTIDE SEQUENCE [LARGE SCALE GENOMIC DNA]</scope>
    <source>
        <strain evidence="2 3">Ellin514</strain>
    </source>
</reference>
<dbReference type="Proteomes" id="UP000003688">
    <property type="component" value="Unassembled WGS sequence"/>
</dbReference>